<dbReference type="SMART" id="SM00382">
    <property type="entry name" value="AAA"/>
    <property type="match status" value="1"/>
</dbReference>
<accession>A0A9D1HMP0</accession>
<evidence type="ECO:0000256" key="1">
    <source>
        <dbReference type="ARBA" id="ARBA00022741"/>
    </source>
</evidence>
<sequence>MPKDVPEMLMNQLLPELAAVISGTDTAGLQEIRLRVGQPARLRMPGGEQTLPLVWTGDLQQRQLMRLLDNSVYAYEEQLKQGFITLVGGHRVGLVGEAWYDEGRLGGFRDICSLNVRVAREVIGAAAPFWPWVIAGGRVMRTLLAAPPGAGKTTLLRDMVRQLSDGLAGIAPLNVGVADERMELGAVCGGTAQLDLGSRTDIISACDKARAVEILLRSMGPQLVVTDEIGSAADTQALLNALNAGVGVLASAHAANYDELSARPHLSGLVTSGFFERIIFPVRRGEGLCPGAVYDGQGVRLI</sequence>
<comment type="caution">
    <text evidence="4">The sequence shown here is derived from an EMBL/GenBank/DDBJ whole genome shotgun (WGS) entry which is preliminary data.</text>
</comment>
<dbReference type="PANTHER" id="PTHR20953:SF3">
    <property type="entry name" value="P-LOOP CONTAINING NUCLEOSIDE TRIPHOSPHATE HYDROLASES SUPERFAMILY PROTEIN"/>
    <property type="match status" value="1"/>
</dbReference>
<evidence type="ECO:0000256" key="2">
    <source>
        <dbReference type="ARBA" id="ARBA00022840"/>
    </source>
</evidence>
<dbReference type="PANTHER" id="PTHR20953">
    <property type="entry name" value="KINASE-RELATED"/>
    <property type="match status" value="1"/>
</dbReference>
<evidence type="ECO:0000259" key="3">
    <source>
        <dbReference type="SMART" id="SM00382"/>
    </source>
</evidence>
<proteinExistence type="predicted"/>
<dbReference type="Proteomes" id="UP000824124">
    <property type="component" value="Unassembled WGS sequence"/>
</dbReference>
<reference evidence="4" key="1">
    <citation type="submission" date="2020-10" db="EMBL/GenBank/DDBJ databases">
        <authorList>
            <person name="Gilroy R."/>
        </authorList>
    </citation>
    <scope>NUCLEOTIDE SEQUENCE</scope>
    <source>
        <strain evidence="4">2830</strain>
    </source>
</reference>
<name>A0A9D1HMP0_9FIRM</name>
<dbReference type="InterPro" id="IPR045735">
    <property type="entry name" value="Spore_III_AA_AAA+_ATPase"/>
</dbReference>
<feature type="domain" description="AAA+ ATPase" evidence="3">
    <location>
        <begin position="138"/>
        <end position="284"/>
    </location>
</feature>
<organism evidence="4 5">
    <name type="scientific">Candidatus Avidehalobacter gallistercoris</name>
    <dbReference type="NCBI Taxonomy" id="2840694"/>
    <lineage>
        <taxon>Bacteria</taxon>
        <taxon>Bacillati</taxon>
        <taxon>Bacillota</taxon>
        <taxon>Clostridia</taxon>
        <taxon>Eubacteriales</taxon>
        <taxon>Peptococcaceae</taxon>
        <taxon>Peptococcaceae incertae sedis</taxon>
        <taxon>Candidatus Avidehalobacter</taxon>
    </lineage>
</organism>
<dbReference type="EMBL" id="DVMH01000029">
    <property type="protein sequence ID" value="HIU10728.1"/>
    <property type="molecule type" value="Genomic_DNA"/>
</dbReference>
<protein>
    <submittedName>
        <fullName evidence="4">Stage III sporulation protein AA</fullName>
    </submittedName>
</protein>
<reference evidence="4" key="2">
    <citation type="journal article" date="2021" name="PeerJ">
        <title>Extensive microbial diversity within the chicken gut microbiome revealed by metagenomics and culture.</title>
        <authorList>
            <person name="Gilroy R."/>
            <person name="Ravi A."/>
            <person name="Getino M."/>
            <person name="Pursley I."/>
            <person name="Horton D.L."/>
            <person name="Alikhan N.F."/>
            <person name="Baker D."/>
            <person name="Gharbi K."/>
            <person name="Hall N."/>
            <person name="Watson M."/>
            <person name="Adriaenssens E.M."/>
            <person name="Foster-Nyarko E."/>
            <person name="Jarju S."/>
            <person name="Secka A."/>
            <person name="Antonio M."/>
            <person name="Oren A."/>
            <person name="Chaudhuri R.R."/>
            <person name="La Ragione R."/>
            <person name="Hildebrand F."/>
            <person name="Pallen M.J."/>
        </authorList>
    </citation>
    <scope>NUCLEOTIDE SEQUENCE</scope>
    <source>
        <strain evidence="4">2830</strain>
    </source>
</reference>
<gene>
    <name evidence="4" type="ORF">IAB00_05765</name>
</gene>
<dbReference type="AlphaFoldDB" id="A0A9D1HMP0"/>
<dbReference type="InterPro" id="IPR027417">
    <property type="entry name" value="P-loop_NTPase"/>
</dbReference>
<evidence type="ECO:0000313" key="4">
    <source>
        <dbReference type="EMBL" id="HIU10728.1"/>
    </source>
</evidence>
<dbReference type="Gene3D" id="3.40.50.300">
    <property type="entry name" value="P-loop containing nucleotide triphosphate hydrolases"/>
    <property type="match status" value="1"/>
</dbReference>
<dbReference type="GO" id="GO:0005524">
    <property type="term" value="F:ATP binding"/>
    <property type="evidence" value="ECO:0007669"/>
    <property type="project" value="UniProtKB-KW"/>
</dbReference>
<dbReference type="SUPFAM" id="SSF52540">
    <property type="entry name" value="P-loop containing nucleoside triphosphate hydrolases"/>
    <property type="match status" value="1"/>
</dbReference>
<dbReference type="Pfam" id="PF19568">
    <property type="entry name" value="Spore_III_AA"/>
    <property type="match status" value="1"/>
</dbReference>
<dbReference type="InterPro" id="IPR003593">
    <property type="entry name" value="AAA+_ATPase"/>
</dbReference>
<keyword evidence="1" id="KW-0547">Nucleotide-binding</keyword>
<evidence type="ECO:0000313" key="5">
    <source>
        <dbReference type="Proteomes" id="UP000824124"/>
    </source>
</evidence>
<keyword evidence="2" id="KW-0067">ATP-binding</keyword>